<dbReference type="EMBL" id="RCHS01001810">
    <property type="protein sequence ID" value="RMX51208.1"/>
    <property type="molecule type" value="Genomic_DNA"/>
</dbReference>
<proteinExistence type="predicted"/>
<accession>A0A3M6UCQ4</accession>
<dbReference type="AlphaFoldDB" id="A0A3M6UCQ4"/>
<name>A0A3M6UCQ4_POCDA</name>
<evidence type="ECO:0000313" key="2">
    <source>
        <dbReference type="EMBL" id="RMX51208.1"/>
    </source>
</evidence>
<evidence type="ECO:0000313" key="3">
    <source>
        <dbReference type="Proteomes" id="UP000275408"/>
    </source>
</evidence>
<dbReference type="Proteomes" id="UP000275408">
    <property type="component" value="Unassembled WGS sequence"/>
</dbReference>
<reference evidence="2 3" key="1">
    <citation type="journal article" date="2018" name="Sci. Rep.">
        <title>Comparative analysis of the Pocillopora damicornis genome highlights role of immune system in coral evolution.</title>
        <authorList>
            <person name="Cunning R."/>
            <person name="Bay R.A."/>
            <person name="Gillette P."/>
            <person name="Baker A.C."/>
            <person name="Traylor-Knowles N."/>
        </authorList>
    </citation>
    <scope>NUCLEOTIDE SEQUENCE [LARGE SCALE GENOMIC DNA]</scope>
    <source>
        <strain evidence="2">RSMAS</strain>
        <tissue evidence="2">Whole animal</tissue>
    </source>
</reference>
<dbReference type="OrthoDB" id="5984622at2759"/>
<gene>
    <name evidence="2" type="ORF">pdam_00004118</name>
</gene>
<feature type="chain" id="PRO_5018218983" evidence="1">
    <location>
        <begin position="21"/>
        <end position="77"/>
    </location>
</feature>
<sequence length="77" mass="8801">MERFTLAWVLFTLCLCSVLGRPAKQKSSLLKTIVKRWDLIVENDLVAAMKQRLPDFSLLISYAKLQAICLCAWDTLV</sequence>
<protein>
    <submittedName>
        <fullName evidence="2">Uncharacterized protein</fullName>
    </submittedName>
</protein>
<keyword evidence="3" id="KW-1185">Reference proteome</keyword>
<feature type="signal peptide" evidence="1">
    <location>
        <begin position="1"/>
        <end position="20"/>
    </location>
</feature>
<keyword evidence="1" id="KW-0732">Signal</keyword>
<organism evidence="2 3">
    <name type="scientific">Pocillopora damicornis</name>
    <name type="common">Cauliflower coral</name>
    <name type="synonym">Millepora damicornis</name>
    <dbReference type="NCBI Taxonomy" id="46731"/>
    <lineage>
        <taxon>Eukaryota</taxon>
        <taxon>Metazoa</taxon>
        <taxon>Cnidaria</taxon>
        <taxon>Anthozoa</taxon>
        <taxon>Hexacorallia</taxon>
        <taxon>Scleractinia</taxon>
        <taxon>Astrocoeniina</taxon>
        <taxon>Pocilloporidae</taxon>
        <taxon>Pocillopora</taxon>
    </lineage>
</organism>
<comment type="caution">
    <text evidence="2">The sequence shown here is derived from an EMBL/GenBank/DDBJ whole genome shotgun (WGS) entry which is preliminary data.</text>
</comment>
<evidence type="ECO:0000256" key="1">
    <source>
        <dbReference type="SAM" id="SignalP"/>
    </source>
</evidence>